<comment type="similarity">
    <text evidence="2">Belongs to the WD repeat EDC4 family.</text>
</comment>
<evidence type="ECO:0000313" key="10">
    <source>
        <dbReference type="EnsemblMetazoa" id="AFUN007383-PA"/>
    </source>
</evidence>
<comment type="subcellular location">
    <subcellularLocation>
        <location evidence="1">Cytoplasm</location>
        <location evidence="1">P-body</location>
    </subcellularLocation>
</comment>
<dbReference type="VEuPathDB" id="VectorBase:AFUN2_009649"/>
<keyword evidence="4" id="KW-0853">WD repeat</keyword>
<dbReference type="GO" id="GO:0000932">
    <property type="term" value="C:P-body"/>
    <property type="evidence" value="ECO:0007669"/>
    <property type="project" value="UniProtKB-SubCell"/>
</dbReference>
<evidence type="ECO:0000256" key="5">
    <source>
        <dbReference type="ARBA" id="ARBA00022737"/>
    </source>
</evidence>
<accession>A0A182RMB1</accession>
<feature type="region of interest" description="Disordered" evidence="7">
    <location>
        <begin position="1014"/>
        <end position="1038"/>
    </location>
</feature>
<dbReference type="InterPro" id="IPR049404">
    <property type="entry name" value="EDC4_C"/>
</dbReference>
<dbReference type="InterPro" id="IPR015943">
    <property type="entry name" value="WD40/YVTN_repeat-like_dom_sf"/>
</dbReference>
<keyword evidence="5" id="KW-0677">Repeat</keyword>
<feature type="compositionally biased region" description="Basic and acidic residues" evidence="7">
    <location>
        <begin position="1117"/>
        <end position="1128"/>
    </location>
</feature>
<protein>
    <submittedName>
        <fullName evidence="10">Uncharacterized protein</fullName>
    </submittedName>
</protein>
<feature type="region of interest" description="Disordered" evidence="7">
    <location>
        <begin position="663"/>
        <end position="805"/>
    </location>
</feature>
<evidence type="ECO:0000256" key="7">
    <source>
        <dbReference type="SAM" id="MobiDB-lite"/>
    </source>
</evidence>
<feature type="compositionally biased region" description="Acidic residues" evidence="7">
    <location>
        <begin position="710"/>
        <end position="721"/>
    </location>
</feature>
<dbReference type="EnsemblMetazoa" id="AFUN007383-RA">
    <property type="protein sequence ID" value="AFUN007383-PA"/>
    <property type="gene ID" value="AFUN007383"/>
</dbReference>
<dbReference type="InterPro" id="IPR036322">
    <property type="entry name" value="WD40_repeat_dom_sf"/>
</dbReference>
<dbReference type="Pfam" id="PF21289">
    <property type="entry name" value="EDC4_C"/>
    <property type="match status" value="1"/>
</dbReference>
<feature type="compositionally biased region" description="Acidic residues" evidence="7">
    <location>
        <begin position="1020"/>
        <end position="1034"/>
    </location>
</feature>
<reference evidence="10" key="1">
    <citation type="submission" date="2020-05" db="UniProtKB">
        <authorList>
            <consortium name="EnsemblMetazoa"/>
        </authorList>
    </citation>
    <scope>IDENTIFICATION</scope>
    <source>
        <strain evidence="10">FUMOZ</strain>
    </source>
</reference>
<feature type="domain" description="Enhancer of mRNA-decapping protein 4 C-terminal" evidence="9">
    <location>
        <begin position="1436"/>
        <end position="1554"/>
    </location>
</feature>
<evidence type="ECO:0000256" key="3">
    <source>
        <dbReference type="ARBA" id="ARBA00022490"/>
    </source>
</evidence>
<sequence length="1566" mass="171440">METTERTASTVASGNKKFAFSVEEAQHSFKTTDKNITVVCTEGKHDRGSSKIKLVNVVNFKWEQKNYPGRLIACHKDCFLLAYSIRVTKQSKSESMVRVAHLDLPERALIKGLSDEILDLQFSHNNTYDCLLGIIERTTLHVYKVLVKGEKVSTMLKVKIVDPLDGHAPVCDRITWCPYMSDGADYSDDFAKELLVWTRGSTFQCYSISALAKSYIDTTDLKASDIEEGGFKANDGDATITGSVFSDDGTTLALSSSDGLIRFYQVYQHANDRSPRRLHLWKPHDGKPITSFFFLDNYTETVNNKTIWKHAITCAENNSEIKVWCCESWECLQTVRLTSPIADASLHFKAEIDISSTYLVLTERNTRKIYVLQIRKGKGATSPESETEVPSKKSILTKKGARAIVQPYIVSIAEYPLSASVLGFAILYAAAGTSKYGDYDDEDDDDQSAPKCVVIRMFLVQPNNLQDCTLMYEAIPESECDSLAKELTDETDRDVDVTESQEISSSASSSASNETTDNNVSHPPSEEDDGGGVGDGGTASKGKPAKVDIKNGDADDDGSDNPDVVEDPIALKMAEAAQKLTDVFVGIRTVQSSADRTIVGGTSAPTTPASSTKVNLMTPDSFSTPASGSRSAGKENLKDVRIINLSELPYPEMETIMNQYDRRAAGRRRGRGSTTTNVTTATSTGVARKPNSSVTSTASANGSVSSDGSSSDDEDEPEEEGGGNTSVASVAGSERIANITDDPDDNGEEEEEEDDTDVEPKVVSSQGKKNSGKLGFAIANGVGSTAEQSKNRKGVHPAGTGQPAGVLNVSRTSLNMEHFTKILTLDETEPPTVREKIKSDESVKPEVLNTLFMLAKATQQHQQTEPAAAVTELMASVDTKSNQPIVLPTTEKLELAFVNMMKSLTEQSEENANGKTKHRNSTNGPASMAQESVIDTPTVPPMPSAEMLASGGSSPSREVQQIMSTKGPVISMVEDLFMYACVERKDDYEDEDDEEEGVVNVTDRFDEEDGVVVVANGTDDNPDEVDEKDSETDGPDTSVLLSEEKAAAAVSALKEPIPDISTVELLEVTHVPKRNKESTRNNSPSEGKGKVEPNDESSSSNFWPSKVPTDVPVIGDNDPKPSPARERPVTVVHVPDSSKQIAELSGKLDRMMELMLVQSQQIGELNMQLEAMKKSKAEEQRRWNMTLNRFSQTFPKTIETQLSALLVQQMLKVEQTVMACFNNQQARLGETLTHLPQAIMVQLTSQLTPVLIQEMQKRLVPPIIGKLDVPVTKAMAAAIHSGMRPVLLEVYQQSLREVILPTYNVASKELFRQLSAAFTHGTVQLMVKIDGHLDRVAKMEEVATGCLEIIRKMPNELGSAADDIIKNAVRVVRQGVEKDIRALETTLLKSIRDHIGQEIEKGFEAQTSSLEDSVLSVVRSQAQTPAPSNMDVQDQIKQYLSGGQINKAFHKALLSNDLSLVEFLLERADHKQVFNPCPLEQTVLLSLIQQVSADMSNYNELKQKYLSDAIVSLNFQDPITKEHSPKVIMELINNCQKFMSDNPSNPLCTGIKMLVIAAQYMGYKNI</sequence>
<feature type="compositionally biased region" description="Acidic residues" evidence="7">
    <location>
        <begin position="741"/>
        <end position="757"/>
    </location>
</feature>
<dbReference type="Gene3D" id="1.10.220.100">
    <property type="entry name" value="conserved c-terminal region of ge- 1"/>
    <property type="match status" value="1"/>
</dbReference>
<feature type="compositionally biased region" description="Low complexity" evidence="7">
    <location>
        <begin position="672"/>
        <end position="687"/>
    </location>
</feature>
<feature type="compositionally biased region" description="Acidic residues" evidence="7">
    <location>
        <begin position="554"/>
        <end position="565"/>
    </location>
</feature>
<evidence type="ECO:0000256" key="2">
    <source>
        <dbReference type="ARBA" id="ARBA00009639"/>
    </source>
</evidence>
<name>A0A182RMB1_ANOFN</name>
<dbReference type="SUPFAM" id="SSF50978">
    <property type="entry name" value="WD40 repeat-like"/>
    <property type="match status" value="1"/>
</dbReference>
<feature type="compositionally biased region" description="Polar residues" evidence="7">
    <location>
        <begin position="921"/>
        <end position="935"/>
    </location>
</feature>
<keyword evidence="3" id="KW-0963">Cytoplasm</keyword>
<dbReference type="Pfam" id="PF16529">
    <property type="entry name" value="Ge1_WD40"/>
    <property type="match status" value="1"/>
</dbReference>
<evidence type="ECO:0000259" key="8">
    <source>
        <dbReference type="Pfam" id="PF16529"/>
    </source>
</evidence>
<proteinExistence type="inferred from homology"/>
<dbReference type="InterPro" id="IPR045152">
    <property type="entry name" value="EDC4-like"/>
</dbReference>
<dbReference type="VEuPathDB" id="VectorBase:AFUN007383"/>
<dbReference type="InterPro" id="IPR044938">
    <property type="entry name" value="EDC4_C_sf"/>
</dbReference>
<evidence type="ECO:0000259" key="9">
    <source>
        <dbReference type="Pfam" id="PF21289"/>
    </source>
</evidence>
<feature type="region of interest" description="Disordered" evidence="7">
    <location>
        <begin position="1071"/>
        <end position="1130"/>
    </location>
</feature>
<dbReference type="PANTHER" id="PTHR15598:SF5">
    <property type="entry name" value="ENHANCER OF MRNA-DECAPPING PROTEIN 4"/>
    <property type="match status" value="1"/>
</dbReference>
<evidence type="ECO:0000256" key="4">
    <source>
        <dbReference type="ARBA" id="ARBA00022574"/>
    </source>
</evidence>
<dbReference type="GO" id="GO:0031087">
    <property type="term" value="P:deadenylation-independent decapping of nuclear-transcribed mRNA"/>
    <property type="evidence" value="ECO:0007669"/>
    <property type="project" value="InterPro"/>
</dbReference>
<feature type="region of interest" description="Disordered" evidence="7">
    <location>
        <begin position="488"/>
        <end position="565"/>
    </location>
</feature>
<feature type="compositionally biased region" description="Polar residues" evidence="7">
    <location>
        <begin position="690"/>
        <end position="701"/>
    </location>
</feature>
<keyword evidence="6" id="KW-0175">Coiled coil</keyword>
<dbReference type="PANTHER" id="PTHR15598">
    <property type="entry name" value="ENHANCER OF MRNA-DECAPPING PROTEIN 4"/>
    <property type="match status" value="1"/>
</dbReference>
<feature type="domain" description="Enhancer of mRNA-decapping protein 4 WD40 repeat region" evidence="8">
    <location>
        <begin position="48"/>
        <end position="378"/>
    </location>
</feature>
<dbReference type="STRING" id="62324.A0A182RMB1"/>
<organism evidence="10">
    <name type="scientific">Anopheles funestus</name>
    <name type="common">African malaria mosquito</name>
    <dbReference type="NCBI Taxonomy" id="62324"/>
    <lineage>
        <taxon>Eukaryota</taxon>
        <taxon>Metazoa</taxon>
        <taxon>Ecdysozoa</taxon>
        <taxon>Arthropoda</taxon>
        <taxon>Hexapoda</taxon>
        <taxon>Insecta</taxon>
        <taxon>Pterygota</taxon>
        <taxon>Neoptera</taxon>
        <taxon>Endopterygota</taxon>
        <taxon>Diptera</taxon>
        <taxon>Nematocera</taxon>
        <taxon>Culicoidea</taxon>
        <taxon>Culicidae</taxon>
        <taxon>Anophelinae</taxon>
        <taxon>Anopheles</taxon>
    </lineage>
</organism>
<dbReference type="Gene3D" id="2.130.10.10">
    <property type="entry name" value="YVTN repeat-like/Quinoprotein amine dehydrogenase"/>
    <property type="match status" value="1"/>
</dbReference>
<dbReference type="Gene3D" id="6.10.140.270">
    <property type="match status" value="1"/>
</dbReference>
<feature type="region of interest" description="Disordered" evidence="7">
    <location>
        <begin position="906"/>
        <end position="961"/>
    </location>
</feature>
<feature type="compositionally biased region" description="Polar residues" evidence="7">
    <location>
        <begin position="513"/>
        <end position="522"/>
    </location>
</feature>
<dbReference type="InterPro" id="IPR032401">
    <property type="entry name" value="EDC4_WD40"/>
</dbReference>
<evidence type="ECO:0000256" key="1">
    <source>
        <dbReference type="ARBA" id="ARBA00004201"/>
    </source>
</evidence>
<feature type="compositionally biased region" description="Polar residues" evidence="7">
    <location>
        <begin position="951"/>
        <end position="961"/>
    </location>
</feature>
<dbReference type="FunFam" id="1.10.220.100:FF:000001">
    <property type="entry name" value="Enhancer of mRNA-decapping protein 4"/>
    <property type="match status" value="1"/>
</dbReference>
<evidence type="ECO:0000256" key="6">
    <source>
        <dbReference type="ARBA" id="ARBA00023054"/>
    </source>
</evidence>